<evidence type="ECO:0000256" key="4">
    <source>
        <dbReference type="SAM" id="MobiDB-lite"/>
    </source>
</evidence>
<gene>
    <name evidence="6" type="ORF">E6H00_10745</name>
</gene>
<dbReference type="AlphaFoldDB" id="A0A537K0P1"/>
<feature type="compositionally biased region" description="Low complexity" evidence="4">
    <location>
        <begin position="276"/>
        <end position="288"/>
    </location>
</feature>
<dbReference type="GO" id="GO:0008168">
    <property type="term" value="F:methyltransferase activity"/>
    <property type="evidence" value="ECO:0007669"/>
    <property type="project" value="UniProtKB-KW"/>
</dbReference>
<dbReference type="InterPro" id="IPR041698">
    <property type="entry name" value="Methyltransf_25"/>
</dbReference>
<dbReference type="GO" id="GO:0032259">
    <property type="term" value="P:methylation"/>
    <property type="evidence" value="ECO:0007669"/>
    <property type="project" value="UniProtKB-KW"/>
</dbReference>
<organism evidence="6 7">
    <name type="scientific">Candidatus Segetimicrobium genomatis</name>
    <dbReference type="NCBI Taxonomy" id="2569760"/>
    <lineage>
        <taxon>Bacteria</taxon>
        <taxon>Bacillati</taxon>
        <taxon>Candidatus Sysuimicrobiota</taxon>
        <taxon>Candidatus Sysuimicrobiia</taxon>
        <taxon>Candidatus Sysuimicrobiales</taxon>
        <taxon>Candidatus Segetimicrobiaceae</taxon>
        <taxon>Candidatus Segetimicrobium</taxon>
    </lineage>
</organism>
<dbReference type="Proteomes" id="UP000318509">
    <property type="component" value="Unassembled WGS sequence"/>
</dbReference>
<proteinExistence type="predicted"/>
<dbReference type="Pfam" id="PF13649">
    <property type="entry name" value="Methyltransf_25"/>
    <property type="match status" value="1"/>
</dbReference>
<reference evidence="6 7" key="1">
    <citation type="journal article" date="2019" name="Nat. Microbiol.">
        <title>Mediterranean grassland soil C-N compound turnover is dependent on rainfall and depth, and is mediated by genomically divergent microorganisms.</title>
        <authorList>
            <person name="Diamond S."/>
            <person name="Andeer P.F."/>
            <person name="Li Z."/>
            <person name="Crits-Christoph A."/>
            <person name="Burstein D."/>
            <person name="Anantharaman K."/>
            <person name="Lane K.R."/>
            <person name="Thomas B.C."/>
            <person name="Pan C."/>
            <person name="Northen T.R."/>
            <person name="Banfield J.F."/>
        </authorList>
    </citation>
    <scope>NUCLEOTIDE SEQUENCE [LARGE SCALE GENOMIC DNA]</scope>
    <source>
        <strain evidence="6">NP_3</strain>
    </source>
</reference>
<evidence type="ECO:0000313" key="6">
    <source>
        <dbReference type="EMBL" id="TMI89082.1"/>
    </source>
</evidence>
<dbReference type="InterPro" id="IPR029063">
    <property type="entry name" value="SAM-dependent_MTases_sf"/>
</dbReference>
<comment type="caution">
    <text evidence="6">The sequence shown here is derived from an EMBL/GenBank/DDBJ whole genome shotgun (WGS) entry which is preliminary data.</text>
</comment>
<dbReference type="PANTHER" id="PTHR43464:SF19">
    <property type="entry name" value="UBIQUINONE BIOSYNTHESIS O-METHYLTRANSFERASE, MITOCHONDRIAL"/>
    <property type="match status" value="1"/>
</dbReference>
<sequence length="288" mass="31624">MIDVAGRQVPGPFPVVGFVVSDGEGRRDAQANGGETHEAGEQRAWNAWHFWSMVREFPPGVNRRERSQRSTPVRADRIRWDARYAAGDCRHDVDPAPLLAAWIPRLRPARPARALDVAAGLGRHALLLARQGWTVDAVDISMEGLRILRRRAVLAGARINLILADLDRFECRPASYDLIVHTFFLKRRLIARLWRWLRPGGVLYFETHLAVQGGGGHSRFALRPGEAAGLFARWEILEASEGPVGEGDREIETARLVVRRPEARGRGAPGSGGPSPGRAQAGGARAGA</sequence>
<evidence type="ECO:0000256" key="2">
    <source>
        <dbReference type="ARBA" id="ARBA00022679"/>
    </source>
</evidence>
<dbReference type="SUPFAM" id="SSF53335">
    <property type="entry name" value="S-adenosyl-L-methionine-dependent methyltransferases"/>
    <property type="match status" value="1"/>
</dbReference>
<dbReference type="CDD" id="cd02440">
    <property type="entry name" value="AdoMet_MTases"/>
    <property type="match status" value="1"/>
</dbReference>
<evidence type="ECO:0000259" key="5">
    <source>
        <dbReference type="Pfam" id="PF13649"/>
    </source>
</evidence>
<evidence type="ECO:0000256" key="1">
    <source>
        <dbReference type="ARBA" id="ARBA00022603"/>
    </source>
</evidence>
<feature type="region of interest" description="Disordered" evidence="4">
    <location>
        <begin position="259"/>
        <end position="288"/>
    </location>
</feature>
<dbReference type="Gene3D" id="3.40.50.150">
    <property type="entry name" value="Vaccinia Virus protein VP39"/>
    <property type="match status" value="1"/>
</dbReference>
<dbReference type="PANTHER" id="PTHR43464">
    <property type="entry name" value="METHYLTRANSFERASE"/>
    <property type="match status" value="1"/>
</dbReference>
<dbReference type="EMBL" id="VBAK01000130">
    <property type="protein sequence ID" value="TMI89082.1"/>
    <property type="molecule type" value="Genomic_DNA"/>
</dbReference>
<evidence type="ECO:0000313" key="7">
    <source>
        <dbReference type="Proteomes" id="UP000318509"/>
    </source>
</evidence>
<keyword evidence="1 6" id="KW-0489">Methyltransferase</keyword>
<feature type="domain" description="Methyltransferase" evidence="5">
    <location>
        <begin position="115"/>
        <end position="201"/>
    </location>
</feature>
<name>A0A537K0P1_9BACT</name>
<protein>
    <submittedName>
        <fullName evidence="6">Class I SAM-dependent methyltransferase</fullName>
    </submittedName>
</protein>
<evidence type="ECO:0000256" key="3">
    <source>
        <dbReference type="ARBA" id="ARBA00022691"/>
    </source>
</evidence>
<keyword evidence="2 6" id="KW-0808">Transferase</keyword>
<keyword evidence="3" id="KW-0949">S-adenosyl-L-methionine</keyword>
<accession>A0A537K0P1</accession>